<gene>
    <name evidence="1" type="ORF">H8S37_04335</name>
</gene>
<evidence type="ECO:0000313" key="1">
    <source>
        <dbReference type="EMBL" id="MBC5688161.1"/>
    </source>
</evidence>
<sequence>MVVKVNEIINWFYSNYRDKLVQVHEFHGTKEECFKRIYALRRSGRYDSARRYEFQDKILESEYQKWKDKNETIEMFYGSGVID</sequence>
<dbReference type="AlphaFoldDB" id="A0A923LHI1"/>
<evidence type="ECO:0000313" key="2">
    <source>
        <dbReference type="Proteomes" id="UP000652477"/>
    </source>
</evidence>
<proteinExistence type="predicted"/>
<accession>A0A923LHI1</accession>
<reference evidence="1" key="1">
    <citation type="submission" date="2020-08" db="EMBL/GenBank/DDBJ databases">
        <title>Genome public.</title>
        <authorList>
            <person name="Liu C."/>
            <person name="Sun Q."/>
        </authorList>
    </citation>
    <scope>NUCLEOTIDE SEQUENCE</scope>
    <source>
        <strain evidence="1">NSJ-55</strain>
    </source>
</reference>
<keyword evidence="2" id="KW-1185">Reference proteome</keyword>
<dbReference type="RefSeq" id="WP_186874795.1">
    <property type="nucleotide sequence ID" value="NZ_JACOPF010000001.1"/>
</dbReference>
<comment type="caution">
    <text evidence="1">The sequence shown here is derived from an EMBL/GenBank/DDBJ whole genome shotgun (WGS) entry which is preliminary data.</text>
</comment>
<organism evidence="1 2">
    <name type="scientific">Mediterraneibacter hominis</name>
    <dbReference type="NCBI Taxonomy" id="2763054"/>
    <lineage>
        <taxon>Bacteria</taxon>
        <taxon>Bacillati</taxon>
        <taxon>Bacillota</taxon>
        <taxon>Clostridia</taxon>
        <taxon>Lachnospirales</taxon>
        <taxon>Lachnospiraceae</taxon>
        <taxon>Mediterraneibacter</taxon>
    </lineage>
</organism>
<dbReference type="EMBL" id="JACOPF010000001">
    <property type="protein sequence ID" value="MBC5688161.1"/>
    <property type="molecule type" value="Genomic_DNA"/>
</dbReference>
<name>A0A923LHI1_9FIRM</name>
<dbReference type="Proteomes" id="UP000652477">
    <property type="component" value="Unassembled WGS sequence"/>
</dbReference>
<protein>
    <submittedName>
        <fullName evidence="1">Uncharacterized protein</fullName>
    </submittedName>
</protein>